<feature type="domain" description="Integrase core" evidence="1">
    <location>
        <begin position="1"/>
        <end position="83"/>
    </location>
</feature>
<feature type="non-terminal residue" evidence="2">
    <location>
        <position position="227"/>
    </location>
</feature>
<name>A0AAD7NKE6_9AGAR</name>
<protein>
    <recommendedName>
        <fullName evidence="1">Integrase core domain-containing protein</fullName>
    </recommendedName>
</protein>
<reference evidence="2" key="1">
    <citation type="submission" date="2023-03" db="EMBL/GenBank/DDBJ databases">
        <title>Massive genome expansion in bonnet fungi (Mycena s.s.) driven by repeated elements and novel gene families across ecological guilds.</title>
        <authorList>
            <consortium name="Lawrence Berkeley National Laboratory"/>
            <person name="Harder C.B."/>
            <person name="Miyauchi S."/>
            <person name="Viragh M."/>
            <person name="Kuo A."/>
            <person name="Thoen E."/>
            <person name="Andreopoulos B."/>
            <person name="Lu D."/>
            <person name="Skrede I."/>
            <person name="Drula E."/>
            <person name="Henrissat B."/>
            <person name="Morin E."/>
            <person name="Kohler A."/>
            <person name="Barry K."/>
            <person name="LaButti K."/>
            <person name="Morin E."/>
            <person name="Salamov A."/>
            <person name="Lipzen A."/>
            <person name="Mereny Z."/>
            <person name="Hegedus B."/>
            <person name="Baldrian P."/>
            <person name="Stursova M."/>
            <person name="Weitz H."/>
            <person name="Taylor A."/>
            <person name="Grigoriev I.V."/>
            <person name="Nagy L.G."/>
            <person name="Martin F."/>
            <person name="Kauserud H."/>
        </authorList>
    </citation>
    <scope>NUCLEOTIDE SEQUENCE</scope>
    <source>
        <strain evidence="2">CBHHK188m</strain>
    </source>
</reference>
<dbReference type="Proteomes" id="UP001215280">
    <property type="component" value="Unassembled WGS sequence"/>
</dbReference>
<dbReference type="EMBL" id="JARJLG010000037">
    <property type="protein sequence ID" value="KAJ7764596.1"/>
    <property type="molecule type" value="Genomic_DNA"/>
</dbReference>
<accession>A0AAD7NKE6</accession>
<dbReference type="Pfam" id="PF24764">
    <property type="entry name" value="rva_4"/>
    <property type="match status" value="1"/>
</dbReference>
<comment type="caution">
    <text evidence="2">The sequence shown here is derived from an EMBL/GenBank/DDBJ whole genome shotgun (WGS) entry which is preliminary data.</text>
</comment>
<sequence>STRNTRIERLWVEVGTQFARRWQGFFTGLERLHGLDHTSPHHLWLLHHLFLDDINFDCQEFQAEWNLHPLGGTRNKGQSPADIRFVSETQHGVDEDQLSVHPSILKEYYGVAEGFDDEWEDVDELIADDQTRDIRHEAIEVPSHGSPFNSEMEAVFFEALEDLKAQNIVPEDLHLDVEHYPVCESIHLGRGGKRITVILPVDIWWPRALLWAQALDLMTRMLVEIEL</sequence>
<dbReference type="AlphaFoldDB" id="A0AAD7NKE6"/>
<proteinExistence type="predicted"/>
<gene>
    <name evidence="2" type="ORF">DFH07DRAFT_738216</name>
</gene>
<evidence type="ECO:0000313" key="3">
    <source>
        <dbReference type="Proteomes" id="UP001215280"/>
    </source>
</evidence>
<dbReference type="InterPro" id="IPR058913">
    <property type="entry name" value="Integrase_dom_put"/>
</dbReference>
<organism evidence="2 3">
    <name type="scientific">Mycena maculata</name>
    <dbReference type="NCBI Taxonomy" id="230809"/>
    <lineage>
        <taxon>Eukaryota</taxon>
        <taxon>Fungi</taxon>
        <taxon>Dikarya</taxon>
        <taxon>Basidiomycota</taxon>
        <taxon>Agaricomycotina</taxon>
        <taxon>Agaricomycetes</taxon>
        <taxon>Agaricomycetidae</taxon>
        <taxon>Agaricales</taxon>
        <taxon>Marasmiineae</taxon>
        <taxon>Mycenaceae</taxon>
        <taxon>Mycena</taxon>
    </lineage>
</organism>
<evidence type="ECO:0000259" key="1">
    <source>
        <dbReference type="Pfam" id="PF24764"/>
    </source>
</evidence>
<evidence type="ECO:0000313" key="2">
    <source>
        <dbReference type="EMBL" id="KAJ7764596.1"/>
    </source>
</evidence>
<keyword evidence="3" id="KW-1185">Reference proteome</keyword>